<name>A0A1V0DY23_9CAUD</name>
<evidence type="ECO:0000313" key="1">
    <source>
        <dbReference type="EMBL" id="ARB06041.1"/>
    </source>
</evidence>
<reference evidence="1 2" key="1">
    <citation type="submission" date="2017-02" db="EMBL/GenBank/DDBJ databases">
        <title>Characterization and complete genome sequence of Yersinia bacteriophage, fHe-Yen9-01.</title>
        <authorList>
            <person name="Jun J.W."/>
            <person name="Wicklund A."/>
            <person name="Skurnik M."/>
        </authorList>
    </citation>
    <scope>NUCLEOTIDE SEQUENCE [LARGE SCALE GENOMIC DNA]</scope>
</reference>
<protein>
    <submittedName>
        <fullName evidence="1">Uncharacterized protein</fullName>
    </submittedName>
</protein>
<evidence type="ECO:0000313" key="2">
    <source>
        <dbReference type="Proteomes" id="UP000222840"/>
    </source>
</evidence>
<sequence>MAELKIGTTVGGAPVWNQGNFQMFPAGDTVLYKTFKIYTEHDKPQATDNDFVSKALGGTYLSTVNFDKPITIKASTGSLSIGASTNALYQVAIKTPGIIGFETSAGSPFILMDPVTDPTNYRLTVMGRVQAASLWEDSAGGAVRVYSPNNIPTKAVIGLGNVTNDAQVKLSTLSEQTMAGELVAPRFSSNLAAILPQHVPRYDQVIPKNTIIDFGTY</sequence>
<accession>A0A1V0DY23</accession>
<proteinExistence type="predicted"/>
<dbReference type="EMBL" id="KY593455">
    <property type="protein sequence ID" value="ARB06041.1"/>
    <property type="molecule type" value="Genomic_DNA"/>
</dbReference>
<dbReference type="Proteomes" id="UP000222840">
    <property type="component" value="Segment"/>
</dbReference>
<keyword evidence="2" id="KW-1185">Reference proteome</keyword>
<organism evidence="1 2">
    <name type="scientific">Yersinia phage fHe-Yen9-01</name>
    <dbReference type="NCBI Taxonomy" id="1965363"/>
    <lineage>
        <taxon>Viruses</taxon>
        <taxon>Duplodnaviria</taxon>
        <taxon>Heunggongvirae</taxon>
        <taxon>Uroviricota</taxon>
        <taxon>Caudoviricetes</taxon>
        <taxon>Pantevenvirales</taxon>
        <taxon>Straboviridae</taxon>
        <taxon>Tevenvirinae</taxon>
        <taxon>Tegunavirus</taxon>
        <taxon>Tegunavirus fheyen901</taxon>
    </lineage>
</organism>
<gene>
    <name evidence="1" type="ORF">fHeYen901_268</name>
</gene>